<dbReference type="InterPro" id="IPR000195">
    <property type="entry name" value="Rab-GAP-TBC_dom"/>
</dbReference>
<dbReference type="SMART" id="SM00164">
    <property type="entry name" value="TBC"/>
    <property type="match status" value="1"/>
</dbReference>
<dbReference type="FunFam" id="1.10.8.270:FF:000007">
    <property type="entry name" value="TBC1 domain family member 10A"/>
    <property type="match status" value="1"/>
</dbReference>
<organism evidence="8">
    <name type="scientific">Notodromas monacha</name>
    <dbReference type="NCBI Taxonomy" id="399045"/>
    <lineage>
        <taxon>Eukaryota</taxon>
        <taxon>Metazoa</taxon>
        <taxon>Ecdysozoa</taxon>
        <taxon>Arthropoda</taxon>
        <taxon>Crustacea</taxon>
        <taxon>Oligostraca</taxon>
        <taxon>Ostracoda</taxon>
        <taxon>Podocopa</taxon>
        <taxon>Podocopida</taxon>
        <taxon>Cypridocopina</taxon>
        <taxon>Cypridoidea</taxon>
        <taxon>Cyprididae</taxon>
        <taxon>Notodromas</taxon>
    </lineage>
</organism>
<name>A0A7R9GBK2_9CRUS</name>
<sequence>MTFVRNLITANEEARLRRYVTEITEDSSQTVCDSATLNLHRDFDVPVKKLRRREMKWMHMIKAWDKFVTRNYEKLPGDEKIVDEIQRDIHRQFPTHEMFAEQGGSGQSELFNVLKAYSLFNKRDGYCQAHAPLAATLLMQMPSEQAFLCLTSLCNNYLPLYFAPDLQMLQVDAELLMTLLKKTEPAIYKHLKRQGITPILFMTDWFMCIFTRNLPWETVLRVWDMFFCEGRKVLFRVGLTILRLVLEPASVRKECPSMHETVTRLRNIPTRLVETKFFISEMARLKLSEQELSIGFQRHWAIFESKKADSSHGSASGDVNLPKPGKSGISREKKESGHSAEISVASTVSGMSAKFGRYYGKRTDHFAESEVVKSFPREDVFYLCRDLIIGLDLLKESEKQGDAIFGKVCDYFLQIQTRNCSHDHGQTAAFIAFIATFSSSRHIGGIHPCVQQISACAQIRPAQFLNLVRKAKLGSSFARLARDPRLAAIIEEESFQFLRSFEEGREEADALDLLYFIDRVGELLVDFFSTVCLDRFIAELIRLSHLPMTILVTMRLVRKILESVQRRVIGDSEVFGVRNSFLDGIFAEKKLHHSAGDASADLLGLLKIVQIVEEKHTIAGFLKSSYELPWCSRDSVEQGEDFVLELLQLVDYVLYFAINVLDISLESGHLDRNVEKPFFSVASLLFPLSNSDSSIIGQDPRKALEVLKTVDPLCQELIIVELLKNPRTYEDQLVCRDVLKAGIKNQAAITLEKTRFILSALKQVKELAEVCRKILWDSLTELKVEELLSLGQEFNDVSALKGNEFDQVMTVTWNRITEANVDQYLKILLTACLCDAHSVISASILNGCEKPGRVAVTALVLSELGTLCLIPSPDGTSSNLLLSLMVSWTRSCEAVDLKRRSNFCNLLVRLVDVGTLRLVDVLDELIQPEFERMKIPEVTEPPEFPLEIIQAVLDNCSTLRKSAEPWRILQILVRALDHSDTTFSERSTCNVGSIFSGDILDRLWRAFRSTAEMLASSEEEEWENFRKQIGSEKYSNVSLPWISVFCPVVDNGIGQISCSKNGVLKELHKIYFLRHGGVCRECGSAWPNETNEIVNLSLALLVSRRENWSYCFRDFFGTNGELQGKEVMNLIRSLTSVLRWSSEEEQVFVLDNLAFQFQEKFILQLPSVSRDFTIEGILLILSDFSNIMGEFSAFALSKSLGLRVLIDAAVFVLKAAEEKSFTPATRLRKALLACLAHMTSSSDVCRTRSGLAVFLDIFGSLQVPEGLDPNHGSLSTIREKLFPEEVLDRLDKSIDRFCGEYSLESNVAVPAGSMTMGAPYTMKNMPKDGLIVMTMLKEAGVQEYEPRVVNQLLEFVYKYTTDVLEDARLYSHHARKKAVDAEDVKLALRMYLSNTFVCPPPKELLVELSKVRNATPLANMKPHCGPRLPPDRYCQFASNYRMVSNAAAVPYRKGPPKPFTMGLLASSQKEKRFQMKSELLSEDGRGMKRPHVEDEDDFADESSNVSGGEAFQNFTPENSMKMEEADDEYD</sequence>
<dbReference type="FunFam" id="1.10.20.10:FF:000018">
    <property type="entry name" value="Transcription initiation factor TFIID subunit 9"/>
    <property type="match status" value="1"/>
</dbReference>
<dbReference type="GO" id="GO:0006352">
    <property type="term" value="P:DNA-templated transcription initiation"/>
    <property type="evidence" value="ECO:0007669"/>
    <property type="project" value="InterPro"/>
</dbReference>
<dbReference type="PROSITE" id="PS50086">
    <property type="entry name" value="TBC_RABGAP"/>
    <property type="match status" value="1"/>
</dbReference>
<dbReference type="GO" id="GO:0031267">
    <property type="term" value="F:small GTPase binding"/>
    <property type="evidence" value="ECO:0007669"/>
    <property type="project" value="TreeGrafter"/>
</dbReference>
<evidence type="ECO:0000313" key="9">
    <source>
        <dbReference type="Proteomes" id="UP000678499"/>
    </source>
</evidence>
<protein>
    <recommendedName>
        <fullName evidence="7">Rab-GAP TBC domain-containing protein</fullName>
    </recommendedName>
</protein>
<keyword evidence="5" id="KW-0539">Nucleus</keyword>
<dbReference type="CDD" id="cd07979">
    <property type="entry name" value="HFD_TAF9"/>
    <property type="match status" value="1"/>
</dbReference>
<dbReference type="InterPro" id="IPR009072">
    <property type="entry name" value="Histone-fold"/>
</dbReference>
<dbReference type="Gene3D" id="1.10.472.80">
    <property type="entry name" value="Ypt/Rab-GAP domain of gyp1p, domain 3"/>
    <property type="match status" value="1"/>
</dbReference>
<dbReference type="GO" id="GO:0046982">
    <property type="term" value="F:protein heterodimerization activity"/>
    <property type="evidence" value="ECO:0007669"/>
    <property type="project" value="InterPro"/>
</dbReference>
<dbReference type="EMBL" id="OA882328">
    <property type="protein sequence ID" value="CAD7274739.1"/>
    <property type="molecule type" value="Genomic_DNA"/>
</dbReference>
<dbReference type="EMBL" id="CAJPEX010000291">
    <property type="protein sequence ID" value="CAG0914891.1"/>
    <property type="molecule type" value="Genomic_DNA"/>
</dbReference>
<accession>A0A7R9GBK2</accession>
<dbReference type="GO" id="GO:0005096">
    <property type="term" value="F:GTPase activator activity"/>
    <property type="evidence" value="ECO:0007669"/>
    <property type="project" value="TreeGrafter"/>
</dbReference>
<dbReference type="InterPro" id="IPR003162">
    <property type="entry name" value="TFIID-31"/>
</dbReference>
<feature type="compositionally biased region" description="Polar residues" evidence="6">
    <location>
        <begin position="1501"/>
        <end position="1518"/>
    </location>
</feature>
<feature type="region of interest" description="Disordered" evidence="6">
    <location>
        <begin position="309"/>
        <end position="342"/>
    </location>
</feature>
<dbReference type="PANTHER" id="PTHR47219:SF4">
    <property type="entry name" value="TBC1 DOMAIN FAMILY MEMBER 10A"/>
    <property type="match status" value="1"/>
</dbReference>
<dbReference type="Gene3D" id="1.10.8.270">
    <property type="entry name" value="putative rabgap domain of human tbc1 domain family member 14 like domains"/>
    <property type="match status" value="1"/>
</dbReference>
<feature type="region of interest" description="Disordered" evidence="6">
    <location>
        <begin position="1478"/>
        <end position="1530"/>
    </location>
</feature>
<dbReference type="SUPFAM" id="SSF47923">
    <property type="entry name" value="Ypt/Rab-GAP domain of gyp1p"/>
    <property type="match status" value="2"/>
</dbReference>
<feature type="compositionally biased region" description="Basic and acidic residues" evidence="6">
    <location>
        <begin position="1482"/>
        <end position="1492"/>
    </location>
</feature>
<evidence type="ECO:0000256" key="4">
    <source>
        <dbReference type="ARBA" id="ARBA00023163"/>
    </source>
</evidence>
<feature type="domain" description="Rab-GAP TBC" evidence="7">
    <location>
        <begin position="47"/>
        <end position="230"/>
    </location>
</feature>
<comment type="similarity">
    <text evidence="2">Belongs to the TAF9 family.</text>
</comment>
<dbReference type="InterPro" id="IPR050302">
    <property type="entry name" value="Rab_GAP_TBC_domain"/>
</dbReference>
<gene>
    <name evidence="8" type="ORF">NMOB1V02_LOCUS2561</name>
</gene>
<evidence type="ECO:0000256" key="2">
    <source>
        <dbReference type="ARBA" id="ARBA00007646"/>
    </source>
</evidence>
<dbReference type="SUPFAM" id="SSF47113">
    <property type="entry name" value="Histone-fold"/>
    <property type="match status" value="1"/>
</dbReference>
<evidence type="ECO:0000256" key="6">
    <source>
        <dbReference type="SAM" id="MobiDB-lite"/>
    </source>
</evidence>
<dbReference type="PANTHER" id="PTHR47219">
    <property type="entry name" value="RAB GTPASE-ACTIVATING PROTEIN 1-LIKE"/>
    <property type="match status" value="1"/>
</dbReference>
<keyword evidence="9" id="KW-1185">Reference proteome</keyword>
<keyword evidence="4" id="KW-0804">Transcription</keyword>
<proteinExistence type="inferred from homology"/>
<evidence type="ECO:0000256" key="5">
    <source>
        <dbReference type="ARBA" id="ARBA00023242"/>
    </source>
</evidence>
<reference evidence="8" key="1">
    <citation type="submission" date="2020-11" db="EMBL/GenBank/DDBJ databases">
        <authorList>
            <person name="Tran Van P."/>
        </authorList>
    </citation>
    <scope>NUCLEOTIDE SEQUENCE</scope>
</reference>
<dbReference type="InterPro" id="IPR035969">
    <property type="entry name" value="Rab-GAP_TBC_sf"/>
</dbReference>
<dbReference type="Pfam" id="PF00566">
    <property type="entry name" value="RabGAP-TBC"/>
    <property type="match status" value="1"/>
</dbReference>
<dbReference type="FunFam" id="1.10.472.80:FF:000008">
    <property type="entry name" value="TBC1 domain family member 10A"/>
    <property type="match status" value="1"/>
</dbReference>
<comment type="subcellular location">
    <subcellularLocation>
        <location evidence="1">Nucleus</location>
    </subcellularLocation>
</comment>
<dbReference type="OrthoDB" id="159449at2759"/>
<dbReference type="Pfam" id="PF02291">
    <property type="entry name" value="TFIID-31kDa"/>
    <property type="match status" value="1"/>
</dbReference>
<dbReference type="Proteomes" id="UP000678499">
    <property type="component" value="Unassembled WGS sequence"/>
</dbReference>
<dbReference type="GO" id="GO:0005634">
    <property type="term" value="C:nucleus"/>
    <property type="evidence" value="ECO:0007669"/>
    <property type="project" value="UniProtKB-SubCell"/>
</dbReference>
<feature type="compositionally biased region" description="Basic and acidic residues" evidence="6">
    <location>
        <begin position="329"/>
        <end position="338"/>
    </location>
</feature>
<dbReference type="Gene3D" id="1.10.20.10">
    <property type="entry name" value="Histone, subunit A"/>
    <property type="match status" value="1"/>
</dbReference>
<evidence type="ECO:0000256" key="1">
    <source>
        <dbReference type="ARBA" id="ARBA00004123"/>
    </source>
</evidence>
<evidence type="ECO:0000259" key="7">
    <source>
        <dbReference type="PROSITE" id="PS50086"/>
    </source>
</evidence>
<keyword evidence="3" id="KW-0805">Transcription regulation</keyword>
<evidence type="ECO:0000256" key="3">
    <source>
        <dbReference type="ARBA" id="ARBA00023015"/>
    </source>
</evidence>
<evidence type="ECO:0000313" key="8">
    <source>
        <dbReference type="EMBL" id="CAD7274739.1"/>
    </source>
</evidence>